<feature type="region of interest" description="Disordered" evidence="1">
    <location>
        <begin position="1"/>
        <end position="27"/>
    </location>
</feature>
<accession>A0A6G1C8Q4</accession>
<organism evidence="2 3">
    <name type="scientific">Oryza meyeriana var. granulata</name>
    <dbReference type="NCBI Taxonomy" id="110450"/>
    <lineage>
        <taxon>Eukaryota</taxon>
        <taxon>Viridiplantae</taxon>
        <taxon>Streptophyta</taxon>
        <taxon>Embryophyta</taxon>
        <taxon>Tracheophyta</taxon>
        <taxon>Spermatophyta</taxon>
        <taxon>Magnoliopsida</taxon>
        <taxon>Liliopsida</taxon>
        <taxon>Poales</taxon>
        <taxon>Poaceae</taxon>
        <taxon>BOP clade</taxon>
        <taxon>Oryzoideae</taxon>
        <taxon>Oryzeae</taxon>
        <taxon>Oryzinae</taxon>
        <taxon>Oryza</taxon>
        <taxon>Oryza meyeriana</taxon>
    </lineage>
</organism>
<proteinExistence type="predicted"/>
<gene>
    <name evidence="2" type="ORF">E2562_032347</name>
</gene>
<name>A0A6G1C8Q4_9ORYZ</name>
<evidence type="ECO:0000313" key="2">
    <source>
        <dbReference type="EMBL" id="KAF0897045.1"/>
    </source>
</evidence>
<comment type="caution">
    <text evidence="2">The sequence shown here is derived from an EMBL/GenBank/DDBJ whole genome shotgun (WGS) entry which is preliminary data.</text>
</comment>
<evidence type="ECO:0000256" key="1">
    <source>
        <dbReference type="SAM" id="MobiDB-lite"/>
    </source>
</evidence>
<dbReference type="EMBL" id="SPHZ02000010">
    <property type="protein sequence ID" value="KAF0897045.1"/>
    <property type="molecule type" value="Genomic_DNA"/>
</dbReference>
<keyword evidence="3" id="KW-1185">Reference proteome</keyword>
<dbReference type="AlphaFoldDB" id="A0A6G1C8Q4"/>
<dbReference type="Proteomes" id="UP000479710">
    <property type="component" value="Unassembled WGS sequence"/>
</dbReference>
<evidence type="ECO:0000313" key="3">
    <source>
        <dbReference type="Proteomes" id="UP000479710"/>
    </source>
</evidence>
<protein>
    <submittedName>
        <fullName evidence="2">Uncharacterized protein</fullName>
    </submittedName>
</protein>
<reference evidence="2 3" key="1">
    <citation type="submission" date="2019-11" db="EMBL/GenBank/DDBJ databases">
        <title>Whole genome sequence of Oryza granulata.</title>
        <authorList>
            <person name="Li W."/>
        </authorList>
    </citation>
    <scope>NUCLEOTIDE SEQUENCE [LARGE SCALE GENOMIC DNA]</scope>
    <source>
        <strain evidence="3">cv. Menghai</strain>
        <tissue evidence="2">Leaf</tissue>
    </source>
</reference>
<sequence>MTPRHSPRSAVRLFRRTPERSPTISSPLPLSHHLWPNASTTGRLFCPRPDELTGRPVQPSFVPPIAVHATGRRWPLTPSIPLPQSGVRRLRRSHPTGAVLPQHQHVHPKTNPGATDLREQQILMDGSRIVIYDITENSDARSNYVVTCEINYGCTYIGTM</sequence>